<organism evidence="1 2">
    <name type="scientific">Treponema phagedenis</name>
    <dbReference type="NCBI Taxonomy" id="162"/>
    <lineage>
        <taxon>Bacteria</taxon>
        <taxon>Pseudomonadati</taxon>
        <taxon>Spirochaetota</taxon>
        <taxon>Spirochaetia</taxon>
        <taxon>Spirochaetales</taxon>
        <taxon>Treponemataceae</taxon>
        <taxon>Treponema</taxon>
    </lineage>
</organism>
<sequence>MYPADFWHNVFFDNAIRACSDFTVRDKNLTYLFGTDARMSSILWTLFQKSQAMRIFL</sequence>
<gene>
    <name evidence="1" type="ORF">TPHV1_120060</name>
</gene>
<accession>A0A0B7GWB2</accession>
<name>A0A0B7GWB2_TREPH</name>
<reference evidence="2" key="1">
    <citation type="submission" date="2015-01" db="EMBL/GenBank/DDBJ databases">
        <authorList>
            <person name="Manzoor Shahid"/>
            <person name="Zubair Saima"/>
        </authorList>
    </citation>
    <scope>NUCLEOTIDE SEQUENCE [LARGE SCALE GENOMIC DNA]</scope>
    <source>
        <strain evidence="2">V1</strain>
    </source>
</reference>
<protein>
    <submittedName>
        <fullName evidence="1">Uncharacterized protein</fullName>
    </submittedName>
</protein>
<proteinExistence type="predicted"/>
<keyword evidence="2" id="KW-1185">Reference proteome</keyword>
<dbReference type="EMBL" id="CDNC01000004">
    <property type="protein sequence ID" value="CEM60931.1"/>
    <property type="molecule type" value="Genomic_DNA"/>
</dbReference>
<dbReference type="AlphaFoldDB" id="A0A0B7GWB2"/>
<dbReference type="Proteomes" id="UP000042527">
    <property type="component" value="Unassembled WGS sequence"/>
</dbReference>
<evidence type="ECO:0000313" key="1">
    <source>
        <dbReference type="EMBL" id="CEM60931.1"/>
    </source>
</evidence>
<evidence type="ECO:0000313" key="2">
    <source>
        <dbReference type="Proteomes" id="UP000042527"/>
    </source>
</evidence>